<reference evidence="2" key="1">
    <citation type="submission" date="2016-11" db="UniProtKB">
        <authorList>
            <consortium name="WormBaseParasite"/>
        </authorList>
    </citation>
    <scope>IDENTIFICATION</scope>
</reference>
<keyword evidence="1" id="KW-1185">Reference proteome</keyword>
<protein>
    <submittedName>
        <fullName evidence="2">F-box domain-containing protein</fullName>
    </submittedName>
</protein>
<dbReference type="Proteomes" id="UP000095287">
    <property type="component" value="Unplaced"/>
</dbReference>
<evidence type="ECO:0000313" key="2">
    <source>
        <dbReference type="WBParaSite" id="L893_g9955.t1"/>
    </source>
</evidence>
<dbReference type="AlphaFoldDB" id="A0A1I8AWG2"/>
<sequence>MESIPPLFVEALCTSLKDDDLWTLRRIRTWSTTSAIHWRKARTLFVHLQVNNEGSEVAIGIRTHLFGYAPFVVYAKYDKIKRIKIAVSNFEDLPQKMSMECFKRKVIPLLRSLASNCVLQCPEGGSQHQKLEDSIFHGLRDCDQLREIRTSNRGESCPEFIENQVALGKVERLFLFSDQRWPDRTQESIRSFVKSPRFKELHIERSNLRLDLDMVTCIVDSYAKGDLYEKVSVTGTVSFALKRLNSVHEEFWNGD</sequence>
<evidence type="ECO:0000313" key="1">
    <source>
        <dbReference type="Proteomes" id="UP000095287"/>
    </source>
</evidence>
<organism evidence="1 2">
    <name type="scientific">Steinernema glaseri</name>
    <dbReference type="NCBI Taxonomy" id="37863"/>
    <lineage>
        <taxon>Eukaryota</taxon>
        <taxon>Metazoa</taxon>
        <taxon>Ecdysozoa</taxon>
        <taxon>Nematoda</taxon>
        <taxon>Chromadorea</taxon>
        <taxon>Rhabditida</taxon>
        <taxon>Tylenchina</taxon>
        <taxon>Panagrolaimomorpha</taxon>
        <taxon>Strongyloidoidea</taxon>
        <taxon>Steinernematidae</taxon>
        <taxon>Steinernema</taxon>
    </lineage>
</organism>
<accession>A0A1I8AWG2</accession>
<proteinExistence type="predicted"/>
<dbReference type="WBParaSite" id="L893_g9955.t1">
    <property type="protein sequence ID" value="L893_g9955.t1"/>
    <property type="gene ID" value="L893_g9955"/>
</dbReference>
<name>A0A1I8AWG2_9BILA</name>